<dbReference type="GeneID" id="64671187"/>
<dbReference type="EMBL" id="JABBWK010000021">
    <property type="protein sequence ID" value="KAG1901630.1"/>
    <property type="molecule type" value="Genomic_DNA"/>
</dbReference>
<comment type="caution">
    <text evidence="1">The sequence shown here is derived from an EMBL/GenBank/DDBJ whole genome shotgun (WGS) entry which is preliminary data.</text>
</comment>
<keyword evidence="2" id="KW-1185">Reference proteome</keyword>
<proteinExistence type="predicted"/>
<accession>A0AAD4E8E3</accession>
<dbReference type="AlphaFoldDB" id="A0AAD4E8E3"/>
<organism evidence="1 2">
    <name type="scientific">Suillus fuscotomentosus</name>
    <dbReference type="NCBI Taxonomy" id="1912939"/>
    <lineage>
        <taxon>Eukaryota</taxon>
        <taxon>Fungi</taxon>
        <taxon>Dikarya</taxon>
        <taxon>Basidiomycota</taxon>
        <taxon>Agaricomycotina</taxon>
        <taxon>Agaricomycetes</taxon>
        <taxon>Agaricomycetidae</taxon>
        <taxon>Boletales</taxon>
        <taxon>Suillineae</taxon>
        <taxon>Suillaceae</taxon>
        <taxon>Suillus</taxon>
    </lineage>
</organism>
<name>A0AAD4E8E3_9AGAM</name>
<evidence type="ECO:0000313" key="2">
    <source>
        <dbReference type="Proteomes" id="UP001195769"/>
    </source>
</evidence>
<protein>
    <submittedName>
        <fullName evidence="1">Uncharacterized protein</fullName>
    </submittedName>
</protein>
<sequence length="141" mass="16535">MDHGMMMNEKYHLWDIKDGTVMQEILGPDRKPFMDGLRRRDLRLAWSLSMDWFNPHGNKTSGKKKSMGCGLQGCMSILKGDFQGRVGPTANQMCGLCWLNKSENAIFDYDKWKRCMCEEYWPAAKEWRNAETKLERTKIFE</sequence>
<dbReference type="RefSeq" id="XP_041227205.1">
    <property type="nucleotide sequence ID" value="XM_041376889.1"/>
</dbReference>
<dbReference type="Proteomes" id="UP001195769">
    <property type="component" value="Unassembled WGS sequence"/>
</dbReference>
<gene>
    <name evidence="1" type="ORF">F5891DRAFT_979441</name>
</gene>
<evidence type="ECO:0000313" key="1">
    <source>
        <dbReference type="EMBL" id="KAG1901630.1"/>
    </source>
</evidence>
<reference evidence="1" key="1">
    <citation type="journal article" date="2020" name="New Phytol.">
        <title>Comparative genomics reveals dynamic genome evolution in host specialist ectomycorrhizal fungi.</title>
        <authorList>
            <person name="Lofgren L.A."/>
            <person name="Nguyen N.H."/>
            <person name="Vilgalys R."/>
            <person name="Ruytinx J."/>
            <person name="Liao H.L."/>
            <person name="Branco S."/>
            <person name="Kuo A."/>
            <person name="LaButti K."/>
            <person name="Lipzen A."/>
            <person name="Andreopoulos W."/>
            <person name="Pangilinan J."/>
            <person name="Riley R."/>
            <person name="Hundley H."/>
            <person name="Na H."/>
            <person name="Barry K."/>
            <person name="Grigoriev I.V."/>
            <person name="Stajich J.E."/>
            <person name="Kennedy P.G."/>
        </authorList>
    </citation>
    <scope>NUCLEOTIDE SEQUENCE</scope>
    <source>
        <strain evidence="1">FC203</strain>
    </source>
</reference>